<dbReference type="Proteomes" id="UP001646141">
    <property type="component" value="Unassembled WGS sequence"/>
</dbReference>
<dbReference type="Gene3D" id="2.40.30.10">
    <property type="entry name" value="Translation factors"/>
    <property type="match status" value="1"/>
</dbReference>
<dbReference type="CDD" id="cd06193">
    <property type="entry name" value="siderophore_interacting"/>
    <property type="match status" value="1"/>
</dbReference>
<gene>
    <name evidence="2" type="ORF">D3226_06340</name>
</gene>
<dbReference type="EMBL" id="QYAD01000002">
    <property type="protein sequence ID" value="MBL3689577.1"/>
    <property type="molecule type" value="Genomic_DNA"/>
</dbReference>
<evidence type="ECO:0000259" key="1">
    <source>
        <dbReference type="PROSITE" id="PS51384"/>
    </source>
</evidence>
<keyword evidence="3" id="KW-1185">Reference proteome</keyword>
<dbReference type="Gene3D" id="3.40.50.80">
    <property type="entry name" value="Nucleotide-binding domain of ferredoxin-NADP reductase (FNR) module"/>
    <property type="match status" value="1"/>
</dbReference>
<dbReference type="PROSITE" id="PS51384">
    <property type="entry name" value="FAD_FR"/>
    <property type="match status" value="1"/>
</dbReference>
<dbReference type="Pfam" id="PF08021">
    <property type="entry name" value="FAD_binding_9"/>
    <property type="match status" value="1"/>
</dbReference>
<dbReference type="PANTHER" id="PTHR30157:SF0">
    <property type="entry name" value="NADPH-DEPENDENT FERRIC-CHELATE REDUCTASE"/>
    <property type="match status" value="1"/>
</dbReference>
<dbReference type="InterPro" id="IPR039374">
    <property type="entry name" value="SIP_fam"/>
</dbReference>
<sequence>MTIFRGVVTATESLSPELVRVTLGGPGVADFVSTGVPDEYVRVFFPHGDDPHDVSLPVPDGDWWSTPPGAPEAPMRTYTISAVRPAAGEIDIDFVVHEAGIAGPWARTAQPGYVLGLNAPTGLYEPPSGTRWQLLAADLTGLPAAARIAARSTGIRTRLVLEAPAGAALVDLAVYGVAAGAGIEVTWIEGGNGHGPSALGEIVRRSLHEKGSFEEGYVWVAGETAALRDVRKFLRRELGLPAARYKVVGYWNPVADWSSRYDALSEDVQRELAAIWDDAEPGDAEDTQLRYEERLAQLGL</sequence>
<accession>A0ABS1SN30</accession>
<dbReference type="InterPro" id="IPR017927">
    <property type="entry name" value="FAD-bd_FR_type"/>
</dbReference>
<name>A0ABS1SN30_9MICO</name>
<feature type="domain" description="FAD-binding FR-type" evidence="1">
    <location>
        <begin position="1"/>
        <end position="127"/>
    </location>
</feature>
<proteinExistence type="predicted"/>
<dbReference type="SUPFAM" id="SSF63380">
    <property type="entry name" value="Riboflavin synthase domain-like"/>
    <property type="match status" value="1"/>
</dbReference>
<dbReference type="InterPro" id="IPR039261">
    <property type="entry name" value="FNR_nucleotide-bd"/>
</dbReference>
<dbReference type="Pfam" id="PF04954">
    <property type="entry name" value="SIP"/>
    <property type="match status" value="1"/>
</dbReference>
<comment type="caution">
    <text evidence="2">The sequence shown here is derived from an EMBL/GenBank/DDBJ whole genome shotgun (WGS) entry which is preliminary data.</text>
</comment>
<dbReference type="RefSeq" id="WP_202381606.1">
    <property type="nucleotide sequence ID" value="NZ_BAAAMA010000002.1"/>
</dbReference>
<evidence type="ECO:0000313" key="2">
    <source>
        <dbReference type="EMBL" id="MBL3689577.1"/>
    </source>
</evidence>
<organism evidence="2 3">
    <name type="scientific">Leucobacter chromiireducens subsp. chromiireducens</name>
    <dbReference type="NCBI Taxonomy" id="660067"/>
    <lineage>
        <taxon>Bacteria</taxon>
        <taxon>Bacillati</taxon>
        <taxon>Actinomycetota</taxon>
        <taxon>Actinomycetes</taxon>
        <taxon>Micrococcales</taxon>
        <taxon>Microbacteriaceae</taxon>
        <taxon>Leucobacter</taxon>
    </lineage>
</organism>
<dbReference type="InterPro" id="IPR013113">
    <property type="entry name" value="SIP_FAD-bd"/>
</dbReference>
<evidence type="ECO:0000313" key="3">
    <source>
        <dbReference type="Proteomes" id="UP001646141"/>
    </source>
</evidence>
<dbReference type="InterPro" id="IPR017938">
    <property type="entry name" value="Riboflavin_synthase-like_b-brl"/>
</dbReference>
<dbReference type="InterPro" id="IPR007037">
    <property type="entry name" value="SIP_rossman_dom"/>
</dbReference>
<reference evidence="2 3" key="1">
    <citation type="submission" date="2018-09" db="EMBL/GenBank/DDBJ databases">
        <title>Comparative genomics of Leucobacter spp.</title>
        <authorList>
            <person name="Reis A.C."/>
            <person name="Kolvenbach B.A."/>
            <person name="Corvini P.F.X."/>
            <person name="Nunes O.C."/>
        </authorList>
    </citation>
    <scope>NUCLEOTIDE SEQUENCE [LARGE SCALE GENOMIC DNA]</scope>
    <source>
        <strain evidence="2 3">L-1</strain>
    </source>
</reference>
<dbReference type="PANTHER" id="PTHR30157">
    <property type="entry name" value="FERRIC REDUCTASE, NADPH-DEPENDENT"/>
    <property type="match status" value="1"/>
</dbReference>
<protein>
    <submittedName>
        <fullName evidence="2">Siderophore-interacting protein</fullName>
    </submittedName>
</protein>